<dbReference type="OrthoDB" id="330648at2157"/>
<dbReference type="PROSITE" id="PS51900">
    <property type="entry name" value="CB"/>
    <property type="match status" value="1"/>
</dbReference>
<dbReference type="GO" id="GO:0015074">
    <property type="term" value="P:DNA integration"/>
    <property type="evidence" value="ECO:0007669"/>
    <property type="project" value="InterPro"/>
</dbReference>
<gene>
    <name evidence="6" type="ORF">ATJ93_2518</name>
</gene>
<dbReference type="Pfam" id="PF00589">
    <property type="entry name" value="Phage_integrase"/>
    <property type="match status" value="1"/>
</dbReference>
<evidence type="ECO:0000256" key="2">
    <source>
        <dbReference type="ARBA" id="ARBA00023172"/>
    </source>
</evidence>
<dbReference type="CDD" id="cd00397">
    <property type="entry name" value="DNA_BRE_C"/>
    <property type="match status" value="1"/>
</dbReference>
<sequence>MQDERDKVDGIVVVPEQSEKYLNQRQLEDYHSFRKQLLKWLLNLGKDPEKAEGYAFDTTRQRGYKIDQFYRWIWKQEEGYTLRVTTDHADEYCKELVYEELSKTHKAAVQKAIKSLFKYLNHERGRSIDWEPEIKFSSGGATHQIRDFLTGDERRKIKQASLEYGSIPHYNSLDPQERDKWKAHLAQRFEKPKNDVTRSDWEKANGWKYPSIVYTSMDAGLRPKEVGRAKTSWLDLENGMLRIPKGESTKNTDNWHVALSERTANILRKWVSERENYDKYRGTEALWLTKYGNPYGSSSLNRLLGKLCEEADIPVKHRDMSWYSIRHSVGTQMSRDQGPAAVQQQLRQKSYEMAVRYDQAPVEDRQETVNNWD</sequence>
<dbReference type="GO" id="GO:0003677">
    <property type="term" value="F:DNA binding"/>
    <property type="evidence" value="ECO:0007669"/>
    <property type="project" value="UniProtKB-UniRule"/>
</dbReference>
<dbReference type="EMBL" id="RAPO01000002">
    <property type="protein sequence ID" value="RKD95657.1"/>
    <property type="molecule type" value="Genomic_DNA"/>
</dbReference>
<dbReference type="InterPro" id="IPR002104">
    <property type="entry name" value="Integrase_catalytic"/>
</dbReference>
<keyword evidence="7" id="KW-1185">Reference proteome</keyword>
<evidence type="ECO:0000256" key="3">
    <source>
        <dbReference type="PROSITE-ProRule" id="PRU01248"/>
    </source>
</evidence>
<dbReference type="AlphaFoldDB" id="A0A3R7GJ64"/>
<dbReference type="PROSITE" id="PS51898">
    <property type="entry name" value="TYR_RECOMBINASE"/>
    <property type="match status" value="1"/>
</dbReference>
<dbReference type="GO" id="GO:0006310">
    <property type="term" value="P:DNA recombination"/>
    <property type="evidence" value="ECO:0007669"/>
    <property type="project" value="UniProtKB-KW"/>
</dbReference>
<dbReference type="Gene3D" id="1.10.150.130">
    <property type="match status" value="1"/>
</dbReference>
<comment type="caution">
    <text evidence="6">The sequence shown here is derived from an EMBL/GenBank/DDBJ whole genome shotgun (WGS) entry which is preliminary data.</text>
</comment>
<dbReference type="Proteomes" id="UP000283805">
    <property type="component" value="Unassembled WGS sequence"/>
</dbReference>
<evidence type="ECO:0000256" key="1">
    <source>
        <dbReference type="ARBA" id="ARBA00023125"/>
    </source>
</evidence>
<dbReference type="SUPFAM" id="SSF56349">
    <property type="entry name" value="DNA breaking-rejoining enzymes"/>
    <property type="match status" value="1"/>
</dbReference>
<evidence type="ECO:0000259" key="4">
    <source>
        <dbReference type="PROSITE" id="PS51898"/>
    </source>
</evidence>
<evidence type="ECO:0000313" key="6">
    <source>
        <dbReference type="EMBL" id="RKD95657.1"/>
    </source>
</evidence>
<dbReference type="InterPro" id="IPR011010">
    <property type="entry name" value="DNA_brk_join_enz"/>
</dbReference>
<dbReference type="Gene3D" id="1.10.443.10">
    <property type="entry name" value="Intergrase catalytic core"/>
    <property type="match status" value="1"/>
</dbReference>
<evidence type="ECO:0000313" key="7">
    <source>
        <dbReference type="Proteomes" id="UP000283805"/>
    </source>
</evidence>
<organism evidence="6 7">
    <name type="scientific">Halopiger aswanensis</name>
    <dbReference type="NCBI Taxonomy" id="148449"/>
    <lineage>
        <taxon>Archaea</taxon>
        <taxon>Methanobacteriati</taxon>
        <taxon>Methanobacteriota</taxon>
        <taxon>Stenosarchaea group</taxon>
        <taxon>Halobacteria</taxon>
        <taxon>Halobacteriales</taxon>
        <taxon>Natrialbaceae</taxon>
        <taxon>Halopiger</taxon>
    </lineage>
</organism>
<dbReference type="InterPro" id="IPR044068">
    <property type="entry name" value="CB"/>
</dbReference>
<proteinExistence type="predicted"/>
<evidence type="ECO:0000259" key="5">
    <source>
        <dbReference type="PROSITE" id="PS51900"/>
    </source>
</evidence>
<dbReference type="InterPro" id="IPR013762">
    <property type="entry name" value="Integrase-like_cat_sf"/>
</dbReference>
<dbReference type="InterPro" id="IPR010998">
    <property type="entry name" value="Integrase_recombinase_N"/>
</dbReference>
<protein>
    <submittedName>
        <fullName evidence="6">Site-specific recombinase XerD</fullName>
    </submittedName>
</protein>
<accession>A0A3R7GJ64</accession>
<reference evidence="6 7" key="1">
    <citation type="submission" date="2018-09" db="EMBL/GenBank/DDBJ databases">
        <title>Genomic Encyclopedia of Archaeal and Bacterial Type Strains, Phase II (KMG-II): from individual species to whole genera.</title>
        <authorList>
            <person name="Goeker M."/>
        </authorList>
    </citation>
    <scope>NUCLEOTIDE SEQUENCE [LARGE SCALE GENOMIC DNA]</scope>
    <source>
        <strain evidence="6 7">DSM 13151</strain>
    </source>
</reference>
<keyword evidence="2" id="KW-0233">DNA recombination</keyword>
<feature type="domain" description="Tyr recombinase" evidence="4">
    <location>
        <begin position="166"/>
        <end position="371"/>
    </location>
</feature>
<name>A0A3R7GJ64_9EURY</name>
<keyword evidence="1 3" id="KW-0238">DNA-binding</keyword>
<feature type="domain" description="Core-binding (CB)" evidence="5">
    <location>
        <begin position="28"/>
        <end position="121"/>
    </location>
</feature>
<dbReference type="RefSeq" id="WP_120244904.1">
    <property type="nucleotide sequence ID" value="NZ_RAPO01000002.1"/>
</dbReference>